<evidence type="ECO:0000256" key="5">
    <source>
        <dbReference type="ARBA" id="ARBA00022833"/>
    </source>
</evidence>
<evidence type="ECO:0000256" key="12">
    <source>
        <dbReference type="SAM" id="MobiDB-lite"/>
    </source>
</evidence>
<dbReference type="GO" id="GO:0045944">
    <property type="term" value="P:positive regulation of transcription by RNA polymerase II"/>
    <property type="evidence" value="ECO:0007669"/>
    <property type="project" value="TreeGrafter"/>
</dbReference>
<comment type="catalytic activity">
    <reaction evidence="10 11">
        <text>a 5-hydroxymethyl-2'-deoxycytidine in DNA + 2-oxoglutarate + O2 = a 5-formyl-2'-deoxycytidine in DNA + succinate + CO2 + H2O</text>
        <dbReference type="Rhea" id="RHEA:53828"/>
        <dbReference type="Rhea" id="RHEA-COMP:13315"/>
        <dbReference type="Rhea" id="RHEA-COMP:13656"/>
        <dbReference type="ChEBI" id="CHEBI:15377"/>
        <dbReference type="ChEBI" id="CHEBI:15379"/>
        <dbReference type="ChEBI" id="CHEBI:16526"/>
        <dbReference type="ChEBI" id="CHEBI:16810"/>
        <dbReference type="ChEBI" id="CHEBI:30031"/>
        <dbReference type="ChEBI" id="CHEBI:136731"/>
        <dbReference type="ChEBI" id="CHEBI:137731"/>
        <dbReference type="EC" id="1.14.11.80"/>
    </reaction>
</comment>
<dbReference type="Proteomes" id="UP001153269">
    <property type="component" value="Unassembled WGS sequence"/>
</dbReference>
<keyword evidence="15" id="KW-1185">Reference proteome</keyword>
<dbReference type="PANTHER" id="PTHR23358:SF3">
    <property type="entry name" value="METHYLCYTOSINE DIOXYGENASE TET2"/>
    <property type="match status" value="1"/>
</dbReference>
<dbReference type="GO" id="GO:0040029">
    <property type="term" value="P:epigenetic regulation of gene expression"/>
    <property type="evidence" value="ECO:0007669"/>
    <property type="project" value="InterPro"/>
</dbReference>
<evidence type="ECO:0000256" key="10">
    <source>
        <dbReference type="ARBA" id="ARBA00049431"/>
    </source>
</evidence>
<dbReference type="InterPro" id="IPR040175">
    <property type="entry name" value="TET1/2/3"/>
</dbReference>
<evidence type="ECO:0000259" key="13">
    <source>
        <dbReference type="SMART" id="SM01333"/>
    </source>
</evidence>
<dbReference type="EC" id="1.14.11.80" evidence="11"/>
<dbReference type="GO" id="GO:0070579">
    <property type="term" value="F:DNA 5-methylcytosine dioxygenase activity"/>
    <property type="evidence" value="ECO:0007669"/>
    <property type="project" value="UniProtKB-UniRule"/>
</dbReference>
<evidence type="ECO:0000256" key="2">
    <source>
        <dbReference type="ARBA" id="ARBA00007502"/>
    </source>
</evidence>
<accession>A0A9N7VML0</accession>
<name>A0A9N7VML0_PLEPL</name>
<feature type="compositionally biased region" description="Basic and acidic residues" evidence="12">
    <location>
        <begin position="792"/>
        <end position="803"/>
    </location>
</feature>
<proteinExistence type="inferred from homology"/>
<dbReference type="InterPro" id="IPR024779">
    <property type="entry name" value="2OGFeDO_JBP1/TET_oxygenase_dom"/>
</dbReference>
<keyword evidence="7 11" id="KW-0560">Oxidoreductase</keyword>
<evidence type="ECO:0000256" key="9">
    <source>
        <dbReference type="ARBA" id="ARBA00047840"/>
    </source>
</evidence>
<evidence type="ECO:0000256" key="8">
    <source>
        <dbReference type="ARBA" id="ARBA00023004"/>
    </source>
</evidence>
<evidence type="ECO:0000313" key="14">
    <source>
        <dbReference type="EMBL" id="CAB1450970.1"/>
    </source>
</evidence>
<reference evidence="14" key="1">
    <citation type="submission" date="2020-03" db="EMBL/GenBank/DDBJ databases">
        <authorList>
            <person name="Weist P."/>
        </authorList>
    </citation>
    <scope>NUCLEOTIDE SEQUENCE</scope>
</reference>
<sequence>MREAGIDGIQVKQENQQSQCAQSKRQDSILASMEQSLRQYQLSPVFEKKSLVINPANKVKVESSGPVTILSTNTVLGGVESYAAASAPVAPKRPHDSTPKKENLLQSFMDSPMKLLDTPIKNLLDTPVKTQYDIASCHCVEQISEKDEGPYYTHLGSAPSVPLIREMMEKRSGLTGSALRIEKVIFTGKEGKSTQGCPIAKWVIRRSSVDEKLLVLVRERTAHTCETACIIVVILVWEGVLPSVADRLYLELSETLKKHGALTQRRCSLNEERTCACQGLNPDACGASFSFGCSWSMYYNGCKFARSKIPRKFKLLGDDVKEEERLDHNLQNLATLLGPVYKDLAPEAYGNQVEHEQRAPDCRLGHKEGRPFSGVTACLDFCAHSHRDLHNMQGGSTVVCTLTSEDNREIGKIPEDEQLHVLPLYKASKTDEFGSEEGQQEKIKSGAIQVLSAFRRQVRMLAEPAKSCRQKKLDAKKAAANKNAMLDSANDKAEKALLAKSKAGTYENITHGTPMAGRIPGAVGATYHPGQPTHHLGIHPQQLQQQHQSILPPYPGSPNAANYPRYNEPGLQVNGYNACNMRPVHPMRPYGPYGPNGASEPQFMDPLSRAPSSHGGLDYTAAVSKGNQYGGYQNPYLSRSPQILPPGQDPFHMQIKTEPGMPSPQISSQISGGCLNRETQPGVGLPNGSLMGSGIKQEPGTPPTPTTPKKPEMWSDNEHNFLDPDIGGVALAPSHGSVLIECAKRELHATTPLKNPDRNHPTRISLVFYQHKNMNEAKHGLALWEAKMAEKAREKEEDAERNGGEGTPSKGNKKGVKREHVESDPSVPPPYKRFIQALMEGSLSCTTNTYVSTSPYAFTKVTGPYTSLSAILIIS</sequence>
<evidence type="ECO:0000256" key="4">
    <source>
        <dbReference type="ARBA" id="ARBA00022723"/>
    </source>
</evidence>
<protein>
    <recommendedName>
        <fullName evidence="11">Methylcytosine dioxygenase TET</fullName>
        <ecNumber evidence="11">1.14.11.80</ecNumber>
    </recommendedName>
</protein>
<evidence type="ECO:0000256" key="1">
    <source>
        <dbReference type="ARBA" id="ARBA00004286"/>
    </source>
</evidence>
<comment type="cofactor">
    <cofactor evidence="11">
        <name>Zn(2+)</name>
        <dbReference type="ChEBI" id="CHEBI:29105"/>
    </cofactor>
    <text evidence="11">The zinc ions have a structural role.</text>
</comment>
<evidence type="ECO:0000256" key="11">
    <source>
        <dbReference type="RuleBase" id="RU367064"/>
    </source>
</evidence>
<comment type="similarity">
    <text evidence="2 11">Belongs to the TET family.</text>
</comment>
<evidence type="ECO:0000256" key="3">
    <source>
        <dbReference type="ARBA" id="ARBA00022454"/>
    </source>
</evidence>
<comment type="catalytic activity">
    <reaction evidence="11">
        <text>a 5-methyl-2'-deoxycytidine in DNA + 2-oxoglutarate + O2 = a 5-hydroxymethyl-2'-deoxycytidine in DNA + succinate + CO2</text>
        <dbReference type="Rhea" id="RHEA:52636"/>
        <dbReference type="Rhea" id="RHEA-COMP:11370"/>
        <dbReference type="Rhea" id="RHEA-COMP:13315"/>
        <dbReference type="ChEBI" id="CHEBI:15379"/>
        <dbReference type="ChEBI" id="CHEBI:16526"/>
        <dbReference type="ChEBI" id="CHEBI:16810"/>
        <dbReference type="ChEBI" id="CHEBI:30031"/>
        <dbReference type="ChEBI" id="CHEBI:85454"/>
        <dbReference type="ChEBI" id="CHEBI:136731"/>
        <dbReference type="EC" id="1.14.11.80"/>
    </reaction>
</comment>
<gene>
    <name evidence="14" type="ORF">PLEPLA_LOCUS38662</name>
</gene>
<keyword evidence="5 11" id="KW-0862">Zinc</keyword>
<organism evidence="14 15">
    <name type="scientific">Pleuronectes platessa</name>
    <name type="common">European plaice</name>
    <dbReference type="NCBI Taxonomy" id="8262"/>
    <lineage>
        <taxon>Eukaryota</taxon>
        <taxon>Metazoa</taxon>
        <taxon>Chordata</taxon>
        <taxon>Craniata</taxon>
        <taxon>Vertebrata</taxon>
        <taxon>Euteleostomi</taxon>
        <taxon>Actinopterygii</taxon>
        <taxon>Neopterygii</taxon>
        <taxon>Teleostei</taxon>
        <taxon>Neoteleostei</taxon>
        <taxon>Acanthomorphata</taxon>
        <taxon>Carangaria</taxon>
        <taxon>Pleuronectiformes</taxon>
        <taxon>Pleuronectoidei</taxon>
        <taxon>Pleuronectidae</taxon>
        <taxon>Pleuronectes</taxon>
    </lineage>
</organism>
<feature type="region of interest" description="Disordered" evidence="12">
    <location>
        <begin position="659"/>
        <end position="716"/>
    </location>
</feature>
<comment type="function">
    <text evidence="11">Dioxygenase that catalyzes the conversion of the modified genomic base 5-methylcytosine (5mC) into 5-hydroxymethylcytosine (5hmC) and plays a key role in epigenetic chromatin reprogramming during embryonic development.</text>
</comment>
<dbReference type="GO" id="GO:0005694">
    <property type="term" value="C:chromosome"/>
    <property type="evidence" value="ECO:0007669"/>
    <property type="project" value="UniProtKB-SubCell"/>
</dbReference>
<dbReference type="PANTHER" id="PTHR23358">
    <property type="entry name" value="METHYLCYTOSINE DIOXYGENASE TET"/>
    <property type="match status" value="1"/>
</dbReference>
<comment type="subcellular location">
    <subcellularLocation>
        <location evidence="1">Chromosome</location>
    </subcellularLocation>
</comment>
<dbReference type="InterPro" id="IPR046942">
    <property type="entry name" value="TET_oxygenase"/>
</dbReference>
<dbReference type="Pfam" id="PF12851">
    <property type="entry name" value="Tet_JBP"/>
    <property type="match status" value="1"/>
</dbReference>
<dbReference type="GO" id="GO:0141166">
    <property type="term" value="P:chromosomal 5-methylcytosine DNA demethylation pathway"/>
    <property type="evidence" value="ECO:0007669"/>
    <property type="project" value="UniProtKB-UniRule"/>
</dbReference>
<evidence type="ECO:0000256" key="7">
    <source>
        <dbReference type="ARBA" id="ARBA00023002"/>
    </source>
</evidence>
<dbReference type="EMBL" id="CADEAL010004071">
    <property type="protein sequence ID" value="CAB1450970.1"/>
    <property type="molecule type" value="Genomic_DNA"/>
</dbReference>
<dbReference type="GO" id="GO:0008270">
    <property type="term" value="F:zinc ion binding"/>
    <property type="evidence" value="ECO:0007669"/>
    <property type="project" value="UniProtKB-UniRule"/>
</dbReference>
<evidence type="ECO:0000313" key="15">
    <source>
        <dbReference type="Proteomes" id="UP001153269"/>
    </source>
</evidence>
<feature type="region of interest" description="Disordered" evidence="12">
    <location>
        <begin position="792"/>
        <end position="829"/>
    </location>
</feature>
<comment type="caution">
    <text evidence="14">The sequence shown here is derived from an EMBL/GenBank/DDBJ whole genome shotgun (WGS) entry which is preliminary data.</text>
</comment>
<keyword evidence="6 11" id="KW-0223">Dioxygenase</keyword>
<keyword evidence="4 11" id="KW-0479">Metal-binding</keyword>
<comment type="cofactor">
    <cofactor evidence="11">
        <name>Fe(2+)</name>
        <dbReference type="ChEBI" id="CHEBI:29033"/>
    </cofactor>
    <text evidence="11">Binds 1 Fe(2+) ion per subunit.</text>
</comment>
<evidence type="ECO:0000256" key="6">
    <source>
        <dbReference type="ARBA" id="ARBA00022964"/>
    </source>
</evidence>
<keyword evidence="3" id="KW-0158">Chromosome</keyword>
<dbReference type="GO" id="GO:0030099">
    <property type="term" value="P:myeloid cell differentiation"/>
    <property type="evidence" value="ECO:0007669"/>
    <property type="project" value="TreeGrafter"/>
</dbReference>
<comment type="catalytic activity">
    <reaction evidence="9 11">
        <text>a 5-formyl-2'-deoxycytidine in DNA + 2-oxoglutarate + O2 = a 5-carboxyl-2'-deoxycytidine in DNA + succinate + CO2 + H(+)</text>
        <dbReference type="Rhea" id="RHEA:53832"/>
        <dbReference type="Rhea" id="RHEA-COMP:13656"/>
        <dbReference type="Rhea" id="RHEA-COMP:13657"/>
        <dbReference type="ChEBI" id="CHEBI:15378"/>
        <dbReference type="ChEBI" id="CHEBI:15379"/>
        <dbReference type="ChEBI" id="CHEBI:16526"/>
        <dbReference type="ChEBI" id="CHEBI:16810"/>
        <dbReference type="ChEBI" id="CHEBI:30031"/>
        <dbReference type="ChEBI" id="CHEBI:137731"/>
        <dbReference type="ChEBI" id="CHEBI:137732"/>
        <dbReference type="EC" id="1.14.11.80"/>
    </reaction>
</comment>
<dbReference type="SMART" id="SM01333">
    <property type="entry name" value="Tet_JBP"/>
    <property type="match status" value="1"/>
</dbReference>
<keyword evidence="8 11" id="KW-0408">Iron</keyword>
<dbReference type="AlphaFoldDB" id="A0A9N7VML0"/>
<feature type="domain" description="Methylcytosine dioxygenase TET1-3 oxygenase" evidence="13">
    <location>
        <begin position="294"/>
        <end position="772"/>
    </location>
</feature>
<dbReference type="GO" id="GO:0005634">
    <property type="term" value="C:nucleus"/>
    <property type="evidence" value="ECO:0007669"/>
    <property type="project" value="UniProtKB-UniRule"/>
</dbReference>